<dbReference type="Proteomes" id="UP001152467">
    <property type="component" value="Unassembled WGS sequence"/>
</dbReference>
<comment type="caution">
    <text evidence="1">The sequence shown here is derived from an EMBL/GenBank/DDBJ whole genome shotgun (WGS) entry which is preliminary data.</text>
</comment>
<dbReference type="Gene3D" id="3.10.450.50">
    <property type="match status" value="1"/>
</dbReference>
<dbReference type="Proteomes" id="UP001152485">
    <property type="component" value="Unassembled WGS sequence"/>
</dbReference>
<dbReference type="SUPFAM" id="SSF54427">
    <property type="entry name" value="NTF2-like"/>
    <property type="match status" value="1"/>
</dbReference>
<dbReference type="RefSeq" id="WP_261593212.1">
    <property type="nucleotide sequence ID" value="NZ_CAMAPC010000004.1"/>
</dbReference>
<evidence type="ECO:0000313" key="3">
    <source>
        <dbReference type="Proteomes" id="UP001152467"/>
    </source>
</evidence>
<evidence type="ECO:0000313" key="2">
    <source>
        <dbReference type="EMBL" id="CAH9059346.1"/>
    </source>
</evidence>
<name>A0A9W4QV90_9GAMM</name>
<proteinExistence type="predicted"/>
<evidence type="ECO:0008006" key="5">
    <source>
        <dbReference type="Google" id="ProtNLM"/>
    </source>
</evidence>
<keyword evidence="3" id="KW-1185">Reference proteome</keyword>
<reference evidence="1 4" key="1">
    <citation type="submission" date="2022-07" db="EMBL/GenBank/DDBJ databases">
        <authorList>
            <person name="Criscuolo A."/>
        </authorList>
    </citation>
    <scope>NUCLEOTIDE SEQUENCE</scope>
    <source>
        <strain evidence="4">CIP 111951</strain>
        <strain evidence="1">CIP111854</strain>
        <strain evidence="2">CIP111951</strain>
    </source>
</reference>
<gene>
    <name evidence="1" type="ORF">PSECIP111854_01438</name>
    <name evidence="2" type="ORF">PSECIP111951_02055</name>
</gene>
<dbReference type="EMBL" id="CAMAPD010000008">
    <property type="protein sequence ID" value="CAH9059346.1"/>
    <property type="molecule type" value="Genomic_DNA"/>
</dbReference>
<dbReference type="EMBL" id="CAMAPC010000004">
    <property type="protein sequence ID" value="CAH9054753.1"/>
    <property type="molecule type" value="Genomic_DNA"/>
</dbReference>
<dbReference type="InterPro" id="IPR032710">
    <property type="entry name" value="NTF2-like_dom_sf"/>
</dbReference>
<dbReference type="AlphaFoldDB" id="A0A9W4QV90"/>
<organism evidence="1 3">
    <name type="scientific">Pseudoalteromonas holothuriae</name>
    <dbReference type="NCBI Taxonomy" id="2963714"/>
    <lineage>
        <taxon>Bacteria</taxon>
        <taxon>Pseudomonadati</taxon>
        <taxon>Pseudomonadota</taxon>
        <taxon>Gammaproteobacteria</taxon>
        <taxon>Alteromonadales</taxon>
        <taxon>Pseudoalteromonadaceae</taxon>
        <taxon>Pseudoalteromonas</taxon>
    </lineage>
</organism>
<evidence type="ECO:0000313" key="4">
    <source>
        <dbReference type="Proteomes" id="UP001152485"/>
    </source>
</evidence>
<sequence>MKWLYFGFLILFTVVVQANEVESLNAKQLEQQVQVINELQNVILMKDSKVADVDALFAHFTDNFEYIHEVYGGTYTKEHLYNNYVKFLKAGRYQNTSPRYKITNMIVGHDAVSVEREQVYEGQIEKHLTVFEFKHNKVAKIIEYWK</sequence>
<protein>
    <recommendedName>
        <fullName evidence="5">SnoaL-like domain-containing protein</fullName>
    </recommendedName>
</protein>
<evidence type="ECO:0000313" key="1">
    <source>
        <dbReference type="EMBL" id="CAH9054753.1"/>
    </source>
</evidence>
<accession>A0A9W4QV90</accession>